<dbReference type="Pfam" id="PF01820">
    <property type="entry name" value="Dala_Dala_lig_N"/>
    <property type="match status" value="1"/>
</dbReference>
<feature type="active site" evidence="18">
    <location>
        <position position="146"/>
    </location>
</feature>
<comment type="function">
    <text evidence="2 17">Cell wall formation.</text>
</comment>
<evidence type="ECO:0000256" key="5">
    <source>
        <dbReference type="ARBA" id="ARBA00012216"/>
    </source>
</evidence>
<dbReference type="GO" id="GO:0046872">
    <property type="term" value="F:metal ion binding"/>
    <property type="evidence" value="ECO:0007669"/>
    <property type="project" value="UniProtKB-KW"/>
</dbReference>
<dbReference type="NCBIfam" id="NF002378">
    <property type="entry name" value="PRK01372.1"/>
    <property type="match status" value="1"/>
</dbReference>
<evidence type="ECO:0000256" key="10">
    <source>
        <dbReference type="ARBA" id="ARBA00022840"/>
    </source>
</evidence>
<evidence type="ECO:0000256" key="4">
    <source>
        <dbReference type="ARBA" id="ARBA00010871"/>
    </source>
</evidence>
<keyword evidence="10 20" id="KW-0067">ATP-binding</keyword>
<dbReference type="FunFam" id="3.40.50.20:FF:000013">
    <property type="entry name" value="D-alanine--D-alanine ligase"/>
    <property type="match status" value="1"/>
</dbReference>
<feature type="binding site" evidence="19">
    <location>
        <position position="266"/>
    </location>
    <ligand>
        <name>Mg(2+)</name>
        <dbReference type="ChEBI" id="CHEBI:18420"/>
        <label>1</label>
    </ligand>
</feature>
<keyword evidence="9 20" id="KW-0547">Nucleotide-binding</keyword>
<evidence type="ECO:0000256" key="12">
    <source>
        <dbReference type="ARBA" id="ARBA00022960"/>
    </source>
</evidence>
<dbReference type="Gene3D" id="3.40.50.20">
    <property type="match status" value="1"/>
</dbReference>
<proteinExistence type="inferred from homology"/>
<evidence type="ECO:0000256" key="7">
    <source>
        <dbReference type="ARBA" id="ARBA00022598"/>
    </source>
</evidence>
<evidence type="ECO:0000256" key="20">
    <source>
        <dbReference type="PROSITE-ProRule" id="PRU00409"/>
    </source>
</evidence>
<comment type="similarity">
    <text evidence="4 17">Belongs to the D-alanine--D-alanine ligase family.</text>
</comment>
<organism evidence="22 23">
    <name type="scientific">Thauera humireducens</name>
    <dbReference type="NCBI Taxonomy" id="1134435"/>
    <lineage>
        <taxon>Bacteria</taxon>
        <taxon>Pseudomonadati</taxon>
        <taxon>Pseudomonadota</taxon>
        <taxon>Betaproteobacteria</taxon>
        <taxon>Rhodocyclales</taxon>
        <taxon>Zoogloeaceae</taxon>
        <taxon>Thauera</taxon>
    </lineage>
</organism>
<evidence type="ECO:0000256" key="8">
    <source>
        <dbReference type="ARBA" id="ARBA00022723"/>
    </source>
</evidence>
<comment type="cofactor">
    <cofactor evidence="1">
        <name>Mn(2+)</name>
        <dbReference type="ChEBI" id="CHEBI:29035"/>
    </cofactor>
</comment>
<dbReference type="Proteomes" id="UP000036902">
    <property type="component" value="Chromosome"/>
</dbReference>
<evidence type="ECO:0000259" key="21">
    <source>
        <dbReference type="PROSITE" id="PS50975"/>
    </source>
</evidence>
<dbReference type="STRING" id="1134435.AC731_018545"/>
<dbReference type="PANTHER" id="PTHR23132:SF23">
    <property type="entry name" value="D-ALANINE--D-ALANINE LIGASE B"/>
    <property type="match status" value="1"/>
</dbReference>
<comment type="cofactor">
    <cofactor evidence="19">
        <name>Mg(2+)</name>
        <dbReference type="ChEBI" id="CHEBI:18420"/>
    </cofactor>
    <cofactor evidence="19">
        <name>Mn(2+)</name>
        <dbReference type="ChEBI" id="CHEBI:29035"/>
    </cofactor>
    <text evidence="19">Binds 2 magnesium or manganese ions per subunit.</text>
</comment>
<dbReference type="InterPro" id="IPR011761">
    <property type="entry name" value="ATP-grasp"/>
</dbReference>
<dbReference type="GO" id="GO:0005524">
    <property type="term" value="F:ATP binding"/>
    <property type="evidence" value="ECO:0007669"/>
    <property type="project" value="UniProtKB-UniRule"/>
</dbReference>
<dbReference type="EC" id="6.3.2.4" evidence="5 17"/>
<dbReference type="InterPro" id="IPR005905">
    <property type="entry name" value="D_ala_D_ala"/>
</dbReference>
<dbReference type="SUPFAM" id="SSF56059">
    <property type="entry name" value="Glutathione synthetase ATP-binding domain-like"/>
    <property type="match status" value="1"/>
</dbReference>
<dbReference type="InterPro" id="IPR011127">
    <property type="entry name" value="Dala_Dala_lig_N"/>
</dbReference>
<comment type="subcellular location">
    <subcellularLocation>
        <location evidence="3 17">Cytoplasm</location>
    </subcellularLocation>
</comment>
<evidence type="ECO:0000256" key="15">
    <source>
        <dbReference type="ARBA" id="ARBA00023316"/>
    </source>
</evidence>
<feature type="binding site" evidence="19">
    <location>
        <position position="268"/>
    </location>
    <ligand>
        <name>Mg(2+)</name>
        <dbReference type="ChEBI" id="CHEBI:18420"/>
        <label>2</label>
    </ligand>
</feature>
<evidence type="ECO:0000256" key="1">
    <source>
        <dbReference type="ARBA" id="ARBA00001936"/>
    </source>
</evidence>
<dbReference type="GO" id="GO:0008360">
    <property type="term" value="P:regulation of cell shape"/>
    <property type="evidence" value="ECO:0007669"/>
    <property type="project" value="UniProtKB-KW"/>
</dbReference>
<dbReference type="PIRSF" id="PIRSF039102">
    <property type="entry name" value="Ddl/VanB"/>
    <property type="match status" value="1"/>
</dbReference>
<evidence type="ECO:0000256" key="6">
    <source>
        <dbReference type="ARBA" id="ARBA00022490"/>
    </source>
</evidence>
<dbReference type="PROSITE" id="PS50975">
    <property type="entry name" value="ATP_GRASP"/>
    <property type="match status" value="1"/>
</dbReference>
<dbReference type="EMBL" id="CP014646">
    <property type="protein sequence ID" value="AMO38769.1"/>
    <property type="molecule type" value="Genomic_DNA"/>
</dbReference>
<dbReference type="HAMAP" id="MF_00047">
    <property type="entry name" value="Dala_Dala_lig"/>
    <property type="match status" value="1"/>
</dbReference>
<evidence type="ECO:0000313" key="23">
    <source>
        <dbReference type="Proteomes" id="UP000036902"/>
    </source>
</evidence>
<protein>
    <recommendedName>
        <fullName evidence="5 17">D-alanine--D-alanine ligase</fullName>
        <ecNumber evidence="5 17">6.3.2.4</ecNumber>
    </recommendedName>
    <alternativeName>
        <fullName evidence="17">D-Ala-D-Ala ligase</fullName>
    </alternativeName>
    <alternativeName>
        <fullName evidence="17">D-alanylalanine synthetase</fullName>
    </alternativeName>
</protein>
<keyword evidence="23" id="KW-1185">Reference proteome</keyword>
<evidence type="ECO:0000256" key="3">
    <source>
        <dbReference type="ARBA" id="ARBA00004496"/>
    </source>
</evidence>
<dbReference type="Gene3D" id="3.30.470.20">
    <property type="entry name" value="ATP-grasp fold, B domain"/>
    <property type="match status" value="1"/>
</dbReference>
<dbReference type="InterPro" id="IPR013815">
    <property type="entry name" value="ATP_grasp_subdomain_1"/>
</dbReference>
<dbReference type="UniPathway" id="UPA00219"/>
<dbReference type="NCBIfam" id="TIGR01205">
    <property type="entry name" value="D_ala_D_alaTIGR"/>
    <property type="match status" value="1"/>
</dbReference>
<dbReference type="GO" id="GO:0008716">
    <property type="term" value="F:D-alanine-D-alanine ligase activity"/>
    <property type="evidence" value="ECO:0007669"/>
    <property type="project" value="UniProtKB-UniRule"/>
</dbReference>
<feature type="active site" evidence="18">
    <location>
        <position position="18"/>
    </location>
</feature>
<evidence type="ECO:0000256" key="14">
    <source>
        <dbReference type="ARBA" id="ARBA00023211"/>
    </source>
</evidence>
<gene>
    <name evidence="17" type="primary">ddl</name>
    <name evidence="22" type="ORF">AC731_018545</name>
</gene>
<evidence type="ECO:0000256" key="9">
    <source>
        <dbReference type="ARBA" id="ARBA00022741"/>
    </source>
</evidence>
<evidence type="ECO:0000256" key="18">
    <source>
        <dbReference type="PIRSR" id="PIRSR039102-1"/>
    </source>
</evidence>
<keyword evidence="13 17" id="KW-0573">Peptidoglycan synthesis</keyword>
<feature type="domain" description="ATP-grasp" evidence="21">
    <location>
        <begin position="104"/>
        <end position="299"/>
    </location>
</feature>
<keyword evidence="15 17" id="KW-0961">Cell wall biogenesis/degradation</keyword>
<comment type="catalytic activity">
    <reaction evidence="16 17">
        <text>2 D-alanine + ATP = D-alanyl-D-alanine + ADP + phosphate + H(+)</text>
        <dbReference type="Rhea" id="RHEA:11224"/>
        <dbReference type="ChEBI" id="CHEBI:15378"/>
        <dbReference type="ChEBI" id="CHEBI:30616"/>
        <dbReference type="ChEBI" id="CHEBI:43474"/>
        <dbReference type="ChEBI" id="CHEBI:57416"/>
        <dbReference type="ChEBI" id="CHEBI:57822"/>
        <dbReference type="ChEBI" id="CHEBI:456216"/>
        <dbReference type="EC" id="6.3.2.4"/>
    </reaction>
</comment>
<keyword evidence="11 19" id="KW-0460">Magnesium</keyword>
<evidence type="ECO:0000256" key="11">
    <source>
        <dbReference type="ARBA" id="ARBA00022842"/>
    </source>
</evidence>
<dbReference type="KEGG" id="thu:AC731_018545"/>
<dbReference type="SUPFAM" id="SSF52440">
    <property type="entry name" value="PreATP-grasp domain"/>
    <property type="match status" value="1"/>
</dbReference>
<dbReference type="AlphaFoldDB" id="A0A127K9Y3"/>
<sequence length="304" mass="32616">MKARFGKVAVLFGGSSAEREVSLMSGQAVLAALQGAGVDAHAFDPAERDLHILKEEGFDRAFIALHGRGGEDGTVQGALELMGIPYTGSGVMASALSMDKWRTKMVWLASGLPTPRYAILEADSDWDAVVAELGLPIFVKPVHEGSSMGATKVTEAGQLRAAWELAARYDSLVIAEEFVAGEELTAPFLEDQALPLVRIVAPDGNYDYQHKYFTDDTRYDCPCGLPAALEAELQALIMKSARVLGCRGWGRADLILTADGRPYLLEMNTSPGMTSHSLVPMSARVAGLEFEALCLKILEGARLG</sequence>
<dbReference type="InterPro" id="IPR011095">
    <property type="entry name" value="Dala_Dala_lig_C"/>
</dbReference>
<evidence type="ECO:0000256" key="16">
    <source>
        <dbReference type="ARBA" id="ARBA00047614"/>
    </source>
</evidence>
<dbReference type="GO" id="GO:0071555">
    <property type="term" value="P:cell wall organization"/>
    <property type="evidence" value="ECO:0007669"/>
    <property type="project" value="UniProtKB-KW"/>
</dbReference>
<dbReference type="RefSeq" id="WP_048708382.1">
    <property type="nucleotide sequence ID" value="NZ_CP014646.1"/>
</dbReference>
<name>A0A127K9Y3_9RHOO</name>
<dbReference type="PROSITE" id="PS00844">
    <property type="entry name" value="DALA_DALA_LIGASE_2"/>
    <property type="match status" value="1"/>
</dbReference>
<dbReference type="Pfam" id="PF07478">
    <property type="entry name" value="Dala_Dala_lig_C"/>
    <property type="match status" value="1"/>
</dbReference>
<evidence type="ECO:0000256" key="2">
    <source>
        <dbReference type="ARBA" id="ARBA00003921"/>
    </source>
</evidence>
<accession>A0A127K9Y3</accession>
<dbReference type="InterPro" id="IPR000291">
    <property type="entry name" value="D-Ala_lig_Van_CS"/>
</dbReference>
<dbReference type="GO" id="GO:0009252">
    <property type="term" value="P:peptidoglycan biosynthetic process"/>
    <property type="evidence" value="ECO:0007669"/>
    <property type="project" value="UniProtKB-UniRule"/>
</dbReference>
<reference evidence="23" key="1">
    <citation type="submission" date="2016-03" db="EMBL/GenBank/DDBJ databases">
        <authorList>
            <person name="Ma C."/>
            <person name="Zhou S."/>
            <person name="Yang G."/>
        </authorList>
    </citation>
    <scope>NUCLEOTIDE SEQUENCE [LARGE SCALE GENOMIC DNA]</scope>
    <source>
        <strain evidence="23">SgZ-1</strain>
    </source>
</reference>
<keyword evidence="6 17" id="KW-0963">Cytoplasm</keyword>
<keyword evidence="8 19" id="KW-0479">Metal-binding</keyword>
<keyword evidence="7 17" id="KW-0436">Ligase</keyword>
<dbReference type="PANTHER" id="PTHR23132">
    <property type="entry name" value="D-ALANINE--D-ALANINE LIGASE"/>
    <property type="match status" value="1"/>
</dbReference>
<evidence type="ECO:0000256" key="19">
    <source>
        <dbReference type="PIRSR" id="PIRSR039102-3"/>
    </source>
</evidence>
<feature type="binding site" evidence="19">
    <location>
        <position position="266"/>
    </location>
    <ligand>
        <name>Mg(2+)</name>
        <dbReference type="ChEBI" id="CHEBI:18420"/>
        <label>2</label>
    </ligand>
</feature>
<keyword evidence="12 17" id="KW-0133">Cell shape</keyword>
<evidence type="ECO:0000256" key="13">
    <source>
        <dbReference type="ARBA" id="ARBA00022984"/>
    </source>
</evidence>
<dbReference type="InterPro" id="IPR016185">
    <property type="entry name" value="PreATP-grasp_dom_sf"/>
</dbReference>
<dbReference type="Gene3D" id="3.30.1490.20">
    <property type="entry name" value="ATP-grasp fold, A domain"/>
    <property type="match status" value="1"/>
</dbReference>
<dbReference type="GO" id="GO:0005829">
    <property type="term" value="C:cytosol"/>
    <property type="evidence" value="ECO:0007669"/>
    <property type="project" value="TreeGrafter"/>
</dbReference>
<keyword evidence="14 19" id="KW-0464">Manganese</keyword>
<feature type="binding site" evidence="19">
    <location>
        <position position="253"/>
    </location>
    <ligand>
        <name>Mg(2+)</name>
        <dbReference type="ChEBI" id="CHEBI:18420"/>
        <label>1</label>
    </ligand>
</feature>
<evidence type="ECO:0000256" key="17">
    <source>
        <dbReference type="HAMAP-Rule" id="MF_00047"/>
    </source>
</evidence>
<comment type="pathway">
    <text evidence="17">Cell wall biogenesis; peptidoglycan biosynthesis.</text>
</comment>
<feature type="active site" evidence="18">
    <location>
        <position position="277"/>
    </location>
</feature>
<evidence type="ECO:0000313" key="22">
    <source>
        <dbReference type="EMBL" id="AMO38769.1"/>
    </source>
</evidence>
<dbReference type="PROSITE" id="PS00843">
    <property type="entry name" value="DALA_DALA_LIGASE_1"/>
    <property type="match status" value="1"/>
</dbReference>